<sequence length="148" mass="17293">MSILELPKLKKHDYPETELLNWAKFMNAERQEEFEEMAEKDQYIEKAYEALKNISADHEKRLEYEAREKALRDHDYLMKSNWEAGLEAGKKAGLEAGEKIGINKGIEQGEGRVNRLIQLLIANSRTDEIEKAVTDKEYQSKLFIEFKL</sequence>
<comment type="caution">
    <text evidence="1">The sequence shown here is derived from an EMBL/GenBank/DDBJ whole genome shotgun (WGS) entry which is preliminary data.</text>
</comment>
<name>A0ABQ0BJU6_9FIRM</name>
<accession>A0ABQ0BJU6</accession>
<dbReference type="Pfam" id="PF12784">
    <property type="entry name" value="PDDEXK_2"/>
    <property type="match status" value="1"/>
</dbReference>
<evidence type="ECO:0008006" key="3">
    <source>
        <dbReference type="Google" id="ProtNLM"/>
    </source>
</evidence>
<evidence type="ECO:0000313" key="1">
    <source>
        <dbReference type="EMBL" id="GAA6411722.1"/>
    </source>
</evidence>
<proteinExistence type="predicted"/>
<keyword evidence="2" id="KW-1185">Reference proteome</keyword>
<gene>
    <name evidence="1" type="ORF">K040078D81_58390</name>
</gene>
<dbReference type="Proteomes" id="UP001600943">
    <property type="component" value="Unassembled WGS sequence"/>
</dbReference>
<dbReference type="EMBL" id="BAABYW010000002">
    <property type="protein sequence ID" value="GAA6411722.1"/>
    <property type="molecule type" value="Genomic_DNA"/>
</dbReference>
<evidence type="ECO:0000313" key="2">
    <source>
        <dbReference type="Proteomes" id="UP001600943"/>
    </source>
</evidence>
<organism evidence="1 2">
    <name type="scientific">Blautia hominis</name>
    <dbReference type="NCBI Taxonomy" id="2025493"/>
    <lineage>
        <taxon>Bacteria</taxon>
        <taxon>Bacillati</taxon>
        <taxon>Bacillota</taxon>
        <taxon>Clostridia</taxon>
        <taxon>Lachnospirales</taxon>
        <taxon>Lachnospiraceae</taxon>
        <taxon>Blautia</taxon>
    </lineage>
</organism>
<protein>
    <recommendedName>
        <fullName evidence="3">Flagellar assembly protein H</fullName>
    </recommendedName>
</protein>
<reference evidence="1 2" key="1">
    <citation type="submission" date="2024-04" db="EMBL/GenBank/DDBJ databases">
        <title>Defined microbial consortia suppress multidrug-resistant proinflammatory Enterobacteriaceae via ecological control.</title>
        <authorList>
            <person name="Furuichi M."/>
            <person name="Kawaguchi T."/>
            <person name="Pust M."/>
            <person name="Yasuma K."/>
            <person name="Plichta D."/>
            <person name="Hasegawa N."/>
            <person name="Ohya T."/>
            <person name="Bhattarai S."/>
            <person name="Sasajima S."/>
            <person name="Aoto Y."/>
            <person name="Tuganbaev T."/>
            <person name="Yaginuma M."/>
            <person name="Ueda M."/>
            <person name="Okahashi N."/>
            <person name="Amafuji K."/>
            <person name="Kiridooshi Y."/>
            <person name="Sugita K."/>
            <person name="Strazar M."/>
            <person name="Skelly A."/>
            <person name="Suda W."/>
            <person name="Hattori M."/>
            <person name="Nakamoto N."/>
            <person name="Caballero S."/>
            <person name="Norman J."/>
            <person name="Olle B."/>
            <person name="Tanoue T."/>
            <person name="Arita M."/>
            <person name="Bucci V."/>
            <person name="Atarashi K."/>
            <person name="Xavier R."/>
            <person name="Honda K."/>
        </authorList>
    </citation>
    <scope>NUCLEOTIDE SEQUENCE [LARGE SCALE GENOMIC DNA]</scope>
    <source>
        <strain evidence="2">k04-0078-D8-1</strain>
    </source>
</reference>
<dbReference type="RefSeq" id="WP_390410361.1">
    <property type="nucleotide sequence ID" value="NZ_BAABYW010000002.1"/>
</dbReference>